<name>R0LPH9_ANAPL</name>
<evidence type="ECO:0000313" key="1">
    <source>
        <dbReference type="EMBL" id="EOB07624.1"/>
    </source>
</evidence>
<sequence>MQNYVSPRTSFGDNITYQCREATCPGVVLEMPGSILDSCEKDMHFFQQKSRGTGNILTKEMPKIGISRRVGERERNHQQVEAFFVQEHLRYVTVLDRHYEVFVSIIILQPLKYQQSELHENTEQVLERHKSHFQCVDSSNCRDIIKRESIILPVPSVSSDLLKHKLVLNTEWNFWLYVAAVVLNADEALLNATSGNAEFLIAA</sequence>
<proteinExistence type="predicted"/>
<accession>R0LPH9</accession>
<dbReference type="AlphaFoldDB" id="R0LPH9"/>
<gene>
    <name evidence="1" type="ORF">Anapl_18306</name>
</gene>
<keyword evidence="2" id="KW-1185">Reference proteome</keyword>
<reference evidence="2" key="1">
    <citation type="journal article" date="2013" name="Nat. Genet.">
        <title>The duck genome and transcriptome provide insight into an avian influenza virus reservoir species.</title>
        <authorList>
            <person name="Huang Y."/>
            <person name="Li Y."/>
            <person name="Burt D.W."/>
            <person name="Chen H."/>
            <person name="Zhang Y."/>
            <person name="Qian W."/>
            <person name="Kim H."/>
            <person name="Gan S."/>
            <person name="Zhao Y."/>
            <person name="Li J."/>
            <person name="Yi K."/>
            <person name="Feng H."/>
            <person name="Zhu P."/>
            <person name="Li B."/>
            <person name="Liu Q."/>
            <person name="Fairley S."/>
            <person name="Magor K.E."/>
            <person name="Du Z."/>
            <person name="Hu X."/>
            <person name="Goodman L."/>
            <person name="Tafer H."/>
            <person name="Vignal A."/>
            <person name="Lee T."/>
            <person name="Kim K.W."/>
            <person name="Sheng Z."/>
            <person name="An Y."/>
            <person name="Searle S."/>
            <person name="Herrero J."/>
            <person name="Groenen M.A."/>
            <person name="Crooijmans R.P."/>
            <person name="Faraut T."/>
            <person name="Cai Q."/>
            <person name="Webster R.G."/>
            <person name="Aldridge J.R."/>
            <person name="Warren W.C."/>
            <person name="Bartschat S."/>
            <person name="Kehr S."/>
            <person name="Marz M."/>
            <person name="Stadler P.F."/>
            <person name="Smith J."/>
            <person name="Kraus R.H."/>
            <person name="Zhao Y."/>
            <person name="Ren L."/>
            <person name="Fei J."/>
            <person name="Morisson M."/>
            <person name="Kaiser P."/>
            <person name="Griffin D.K."/>
            <person name="Rao M."/>
            <person name="Pitel F."/>
            <person name="Wang J."/>
            <person name="Li N."/>
        </authorList>
    </citation>
    <scope>NUCLEOTIDE SEQUENCE [LARGE SCALE GENOMIC DNA]</scope>
</reference>
<dbReference type="EMBL" id="KB742514">
    <property type="protein sequence ID" value="EOB07624.1"/>
    <property type="molecule type" value="Genomic_DNA"/>
</dbReference>
<organism evidence="1 2">
    <name type="scientific">Anas platyrhynchos</name>
    <name type="common">Mallard</name>
    <name type="synonym">Anas boschas</name>
    <dbReference type="NCBI Taxonomy" id="8839"/>
    <lineage>
        <taxon>Eukaryota</taxon>
        <taxon>Metazoa</taxon>
        <taxon>Chordata</taxon>
        <taxon>Craniata</taxon>
        <taxon>Vertebrata</taxon>
        <taxon>Euteleostomi</taxon>
        <taxon>Archelosauria</taxon>
        <taxon>Archosauria</taxon>
        <taxon>Dinosauria</taxon>
        <taxon>Saurischia</taxon>
        <taxon>Theropoda</taxon>
        <taxon>Coelurosauria</taxon>
        <taxon>Aves</taxon>
        <taxon>Neognathae</taxon>
        <taxon>Galloanserae</taxon>
        <taxon>Anseriformes</taxon>
        <taxon>Anatidae</taxon>
        <taxon>Anatinae</taxon>
        <taxon>Anas</taxon>
    </lineage>
</organism>
<evidence type="ECO:0000313" key="2">
    <source>
        <dbReference type="Proteomes" id="UP000296049"/>
    </source>
</evidence>
<protein>
    <submittedName>
        <fullName evidence="1">Uncharacterized protein</fullName>
    </submittedName>
</protein>
<dbReference type="Proteomes" id="UP000296049">
    <property type="component" value="Unassembled WGS sequence"/>
</dbReference>